<protein>
    <submittedName>
        <fullName evidence="1">Uncharacterized protein</fullName>
    </submittedName>
</protein>
<evidence type="ECO:0000313" key="2">
    <source>
        <dbReference type="Proteomes" id="UP001310890"/>
    </source>
</evidence>
<organism evidence="1 2">
    <name type="scientific">Meristemomyces frigidus</name>
    <dbReference type="NCBI Taxonomy" id="1508187"/>
    <lineage>
        <taxon>Eukaryota</taxon>
        <taxon>Fungi</taxon>
        <taxon>Dikarya</taxon>
        <taxon>Ascomycota</taxon>
        <taxon>Pezizomycotina</taxon>
        <taxon>Dothideomycetes</taxon>
        <taxon>Dothideomycetidae</taxon>
        <taxon>Mycosphaerellales</taxon>
        <taxon>Teratosphaeriaceae</taxon>
        <taxon>Meristemomyces</taxon>
    </lineage>
</organism>
<accession>A0AAN7THN7</accession>
<name>A0AAN7THN7_9PEZI</name>
<evidence type="ECO:0000313" key="1">
    <source>
        <dbReference type="EMBL" id="KAK5116947.1"/>
    </source>
</evidence>
<gene>
    <name evidence="1" type="ORF">LTR62_006668</name>
</gene>
<dbReference type="Proteomes" id="UP001310890">
    <property type="component" value="Unassembled WGS sequence"/>
</dbReference>
<dbReference type="AlphaFoldDB" id="A0AAN7THN7"/>
<reference evidence="1" key="1">
    <citation type="submission" date="2023-08" db="EMBL/GenBank/DDBJ databases">
        <title>Black Yeasts Isolated from many extreme environments.</title>
        <authorList>
            <person name="Coleine C."/>
            <person name="Stajich J.E."/>
            <person name="Selbmann L."/>
        </authorList>
    </citation>
    <scope>NUCLEOTIDE SEQUENCE</scope>
    <source>
        <strain evidence="1">CCFEE 5401</strain>
    </source>
</reference>
<sequence length="216" mass="25148">MATKMFQALSAWLRRHRLRCVRATKCHLSGGPGIPPAGTLSVLPPELRLMIYDLVFDHNDFVDIEACDVQGVARVPENTHALLLAIPKLAGEIEDALKRRTLTVYASDRQCIQASDLCSHWNQDRKHHGWQGLKLLIWPADHWHRATGYMHHSKWCPFWGNFHPDCCIETKRVRIPKHIREAERAIRRLERRRGDLGPMGRLFDDAKRVGRFWRKR</sequence>
<proteinExistence type="predicted"/>
<comment type="caution">
    <text evidence="1">The sequence shown here is derived from an EMBL/GenBank/DDBJ whole genome shotgun (WGS) entry which is preliminary data.</text>
</comment>
<dbReference type="EMBL" id="JAVRRL010000006">
    <property type="protein sequence ID" value="KAK5116947.1"/>
    <property type="molecule type" value="Genomic_DNA"/>
</dbReference>